<dbReference type="PANTHER" id="PTHR12683">
    <property type="entry name" value="CDK-ACTIVATING KINASE ASSEMBLY FACTOR MAT1"/>
    <property type="match status" value="1"/>
</dbReference>
<dbReference type="Pfam" id="PF06391">
    <property type="entry name" value="MAT1"/>
    <property type="match status" value="1"/>
</dbReference>
<dbReference type="STRING" id="436017.A4S4T5"/>
<feature type="domain" description="MAT1 centre" evidence="1">
    <location>
        <begin position="9"/>
        <end position="82"/>
    </location>
</feature>
<reference evidence="2 3" key="1">
    <citation type="journal article" date="2007" name="Proc. Natl. Acad. Sci. U.S.A.">
        <title>The tiny eukaryote Ostreococcus provides genomic insights into the paradox of plankton speciation.</title>
        <authorList>
            <person name="Palenik B."/>
            <person name="Grimwood J."/>
            <person name="Aerts A."/>
            <person name="Rouze P."/>
            <person name="Salamov A."/>
            <person name="Putnam N."/>
            <person name="Dupont C."/>
            <person name="Jorgensen R."/>
            <person name="Derelle E."/>
            <person name="Rombauts S."/>
            <person name="Zhou K."/>
            <person name="Otillar R."/>
            <person name="Merchant S.S."/>
            <person name="Podell S."/>
            <person name="Gaasterland T."/>
            <person name="Napoli C."/>
            <person name="Gendler K."/>
            <person name="Manuell A."/>
            <person name="Tai V."/>
            <person name="Vallon O."/>
            <person name="Piganeau G."/>
            <person name="Jancek S."/>
            <person name="Heijde M."/>
            <person name="Jabbari K."/>
            <person name="Bowler C."/>
            <person name="Lohr M."/>
            <person name="Robbens S."/>
            <person name="Werner G."/>
            <person name="Dubchak I."/>
            <person name="Pazour G.J."/>
            <person name="Ren Q."/>
            <person name="Paulsen I."/>
            <person name="Delwiche C."/>
            <person name="Schmutz J."/>
            <person name="Rokhsar D."/>
            <person name="Van de Peer Y."/>
            <person name="Moreau H."/>
            <person name="Grigoriev I.V."/>
        </authorList>
    </citation>
    <scope>NUCLEOTIDE SEQUENCE [LARGE SCALE GENOMIC DNA]</scope>
    <source>
        <strain evidence="2 3">CCE9901</strain>
    </source>
</reference>
<dbReference type="eggNOG" id="KOG3800">
    <property type="taxonomic scope" value="Eukaryota"/>
</dbReference>
<dbReference type="Gramene" id="ABO98785">
    <property type="protein sequence ID" value="ABO98785"/>
    <property type="gene ID" value="OSTLU_26522"/>
</dbReference>
<name>A4S4T5_OSTLU</name>
<dbReference type="OMA" id="DMLGGEY"/>
<organism evidence="2 3">
    <name type="scientific">Ostreococcus lucimarinus (strain CCE9901)</name>
    <dbReference type="NCBI Taxonomy" id="436017"/>
    <lineage>
        <taxon>Eukaryota</taxon>
        <taxon>Viridiplantae</taxon>
        <taxon>Chlorophyta</taxon>
        <taxon>Mamiellophyceae</taxon>
        <taxon>Mamiellales</taxon>
        <taxon>Bathycoccaceae</taxon>
        <taxon>Ostreococcus</taxon>
    </lineage>
</organism>
<evidence type="ECO:0000313" key="3">
    <source>
        <dbReference type="Proteomes" id="UP000001568"/>
    </source>
</evidence>
<dbReference type="InterPro" id="IPR015877">
    <property type="entry name" value="MAT1_centre"/>
</dbReference>
<evidence type="ECO:0000259" key="1">
    <source>
        <dbReference type="Pfam" id="PF06391"/>
    </source>
</evidence>
<dbReference type="PANTHER" id="PTHR12683:SF13">
    <property type="entry name" value="CDK-ACTIVATING KINASE ASSEMBLY FACTOR MAT1"/>
    <property type="match status" value="1"/>
</dbReference>
<protein>
    <recommendedName>
        <fullName evidence="1">MAT1 centre domain-containing protein</fullName>
    </recommendedName>
</protein>
<dbReference type="RefSeq" id="XP_001420492.1">
    <property type="nucleotide sequence ID" value="XM_001420455.1"/>
</dbReference>
<dbReference type="GO" id="GO:0006281">
    <property type="term" value="P:DNA repair"/>
    <property type="evidence" value="ECO:0007669"/>
    <property type="project" value="TreeGrafter"/>
</dbReference>
<keyword evidence="3" id="KW-1185">Reference proteome</keyword>
<dbReference type="GeneID" id="5004567"/>
<sequence length="168" mass="18356">MDLLARATRARQRVLAVFNARQSDFESLRAWNDHLERVEELIFNLTEGVDASATESAIAEHKRRNASEIARYAARARDEGRAAMGETAEAMDAGEGYAPETANGDVVAQPVPTSAVRRGLEKTSLDYDENTEEGRKARAAAIARACGFDGRAVAKARCLREAFATIWA</sequence>
<dbReference type="Proteomes" id="UP000001568">
    <property type="component" value="Chromosome 11"/>
</dbReference>
<accession>A4S4T5</accession>
<dbReference type="OrthoDB" id="5963at2759"/>
<dbReference type="GO" id="GO:0005675">
    <property type="term" value="C:transcription factor TFIIH holo complex"/>
    <property type="evidence" value="ECO:0007669"/>
    <property type="project" value="TreeGrafter"/>
</dbReference>
<dbReference type="AlphaFoldDB" id="A4S4T5"/>
<dbReference type="GO" id="GO:0006357">
    <property type="term" value="P:regulation of transcription by RNA polymerase II"/>
    <property type="evidence" value="ECO:0007669"/>
    <property type="project" value="TreeGrafter"/>
</dbReference>
<proteinExistence type="predicted"/>
<gene>
    <name evidence="2" type="ORF">OSTLU_26522</name>
</gene>
<dbReference type="HOGENOM" id="CLU_124148_0_0_1"/>
<evidence type="ECO:0000313" key="2">
    <source>
        <dbReference type="EMBL" id="ABO98785.1"/>
    </source>
</evidence>
<dbReference type="EMBL" id="CP000591">
    <property type="protein sequence ID" value="ABO98785.1"/>
    <property type="molecule type" value="Genomic_DNA"/>
</dbReference>
<dbReference type="KEGG" id="olu:OSTLU_26522"/>